<dbReference type="Pfam" id="PF12625">
    <property type="entry name" value="Arabinose_bd"/>
    <property type="match status" value="1"/>
</dbReference>
<keyword evidence="2 5" id="KW-0238">DNA-binding</keyword>
<keyword evidence="1" id="KW-0805">Transcription regulation</keyword>
<evidence type="ECO:0000256" key="3">
    <source>
        <dbReference type="ARBA" id="ARBA00023163"/>
    </source>
</evidence>
<sequence length="340" mass="38124">MVFFVESLIRSSSLAGFEGLVRRYGVNPNTLLEHAGILPAQLRDPDSFVVYSHYLQLLELAAAACDEPCFGLKLGSQQSMSTVGLIGAYMSRQPTILDALNVAQKYIYLHAEGIVLNLALYGQNSCEVRFVRLSDEKQEFVQKAQLAVCLVNKVMKELVGPKWRADKVCLRQSPVSEHTALFAKVLGCEVEFNADTDAIYFSSAFLTYKPKLNDAILDTLIADQLEMQRINKLPDEMLHIESAMKMLLATGDCSKENTALSMGVHPKKLQRILTMHETTYRQLLDDVRKSEAVRLLQHGNVSMTDLALRLGYAELSIFSRRFKAWFGVSPTQWQTQHGVS</sequence>
<dbReference type="PANTHER" id="PTHR47894:SF4">
    <property type="entry name" value="HTH-TYPE TRANSCRIPTIONAL REGULATOR GADX"/>
    <property type="match status" value="1"/>
</dbReference>
<organism evidence="5 6">
    <name type="scientific">Pseudoalteromonas lipolytica</name>
    <dbReference type="NCBI Taxonomy" id="570156"/>
    <lineage>
        <taxon>Bacteria</taxon>
        <taxon>Pseudomonadati</taxon>
        <taxon>Pseudomonadota</taxon>
        <taxon>Gammaproteobacteria</taxon>
        <taxon>Alteromonadales</taxon>
        <taxon>Pseudoalteromonadaceae</taxon>
        <taxon>Pseudoalteromonas</taxon>
    </lineage>
</organism>
<dbReference type="InterPro" id="IPR018060">
    <property type="entry name" value="HTH_AraC"/>
</dbReference>
<dbReference type="GO" id="GO:0003677">
    <property type="term" value="F:DNA binding"/>
    <property type="evidence" value="ECO:0007669"/>
    <property type="project" value="UniProtKB-KW"/>
</dbReference>
<keyword evidence="3" id="KW-0804">Transcription</keyword>
<accession>A0ABY1GF86</accession>
<dbReference type="Proteomes" id="UP000183805">
    <property type="component" value="Unassembled WGS sequence"/>
</dbReference>
<dbReference type="PANTHER" id="PTHR47894">
    <property type="entry name" value="HTH-TYPE TRANSCRIPTIONAL REGULATOR GADX"/>
    <property type="match status" value="1"/>
</dbReference>
<dbReference type="PROSITE" id="PS01124">
    <property type="entry name" value="HTH_ARAC_FAMILY_2"/>
    <property type="match status" value="1"/>
</dbReference>
<gene>
    <name evidence="5" type="ORF">SAMN04487854_10413</name>
</gene>
<reference evidence="5 6" key="1">
    <citation type="submission" date="2016-10" db="EMBL/GenBank/DDBJ databases">
        <authorList>
            <person name="Varghese N."/>
            <person name="Submissions S."/>
        </authorList>
    </citation>
    <scope>NUCLEOTIDE SEQUENCE [LARGE SCALE GENOMIC DNA]</scope>
    <source>
        <strain evidence="5 6">CGMCC 1.8499</strain>
    </source>
</reference>
<name>A0ABY1GF86_9GAMM</name>
<dbReference type="SUPFAM" id="SSF46689">
    <property type="entry name" value="Homeodomain-like"/>
    <property type="match status" value="1"/>
</dbReference>
<protein>
    <submittedName>
        <fullName evidence="5">AraC-type DNA-binding protein</fullName>
    </submittedName>
</protein>
<evidence type="ECO:0000259" key="4">
    <source>
        <dbReference type="PROSITE" id="PS01124"/>
    </source>
</evidence>
<dbReference type="InterPro" id="IPR032687">
    <property type="entry name" value="AraC-type_N"/>
</dbReference>
<dbReference type="InterPro" id="IPR020449">
    <property type="entry name" value="Tscrpt_reg_AraC-type_HTH"/>
</dbReference>
<dbReference type="PRINTS" id="PR00032">
    <property type="entry name" value="HTHARAC"/>
</dbReference>
<dbReference type="Pfam" id="PF12833">
    <property type="entry name" value="HTH_18"/>
    <property type="match status" value="1"/>
</dbReference>
<dbReference type="Gene3D" id="1.10.10.60">
    <property type="entry name" value="Homeodomain-like"/>
    <property type="match status" value="1"/>
</dbReference>
<dbReference type="InterPro" id="IPR009057">
    <property type="entry name" value="Homeodomain-like_sf"/>
</dbReference>
<proteinExistence type="predicted"/>
<dbReference type="EMBL" id="FPAZ01000004">
    <property type="protein sequence ID" value="SFT51609.1"/>
    <property type="molecule type" value="Genomic_DNA"/>
</dbReference>
<evidence type="ECO:0000313" key="5">
    <source>
        <dbReference type="EMBL" id="SFT51609.1"/>
    </source>
</evidence>
<keyword evidence="6" id="KW-1185">Reference proteome</keyword>
<dbReference type="SMART" id="SM00342">
    <property type="entry name" value="HTH_ARAC"/>
    <property type="match status" value="1"/>
</dbReference>
<evidence type="ECO:0000313" key="6">
    <source>
        <dbReference type="Proteomes" id="UP000183805"/>
    </source>
</evidence>
<evidence type="ECO:0000256" key="2">
    <source>
        <dbReference type="ARBA" id="ARBA00023125"/>
    </source>
</evidence>
<evidence type="ECO:0000256" key="1">
    <source>
        <dbReference type="ARBA" id="ARBA00023015"/>
    </source>
</evidence>
<comment type="caution">
    <text evidence="5">The sequence shown here is derived from an EMBL/GenBank/DDBJ whole genome shotgun (WGS) entry which is preliminary data.</text>
</comment>
<feature type="domain" description="HTH araC/xylS-type" evidence="4">
    <location>
        <begin position="256"/>
        <end position="336"/>
    </location>
</feature>